<dbReference type="SUPFAM" id="SSF82549">
    <property type="entry name" value="DAK1/DegV-like"/>
    <property type="match status" value="1"/>
</dbReference>
<dbReference type="NCBIfam" id="TIGR00762">
    <property type="entry name" value="DegV"/>
    <property type="match status" value="1"/>
</dbReference>
<accession>A0A4R6BVJ6</accession>
<protein>
    <submittedName>
        <fullName evidence="3">DegV family protein</fullName>
    </submittedName>
</protein>
<dbReference type="Pfam" id="PF02645">
    <property type="entry name" value="DegV"/>
    <property type="match status" value="1"/>
</dbReference>
<dbReference type="Gene3D" id="3.30.1180.10">
    <property type="match status" value="1"/>
</dbReference>
<keyword evidence="4" id="KW-1185">Reference proteome</keyword>
<sequence length="283" mass="31538">MEKLAWLVDTAAGFTDEEIERHPLFIVPMGVILNGTHYVDQEELSTQRFYELLNKHGEGAKTTQPNFQSMLETYEAIKQDGYDSVIAVHPSGELTGSFQNSVAASSEVDIKSTVIDSRIGAFPYKQMVVEGMKAAEAGKSFDEIVELVKTFPEKGQLLLQPKSLHQLRRSGRLTASQSFLAGLLNIQLVLHFEDGKVMPLEKVRTKKKVMERMLAVVDENIAEHQLTEISVMHAGDIEEARKYMEAIKERHPALTIYEEPLVPVAGVHTGYGTVGIGWLSVKK</sequence>
<dbReference type="PANTHER" id="PTHR33434">
    <property type="entry name" value="DEGV DOMAIN-CONTAINING PROTEIN DR_1986-RELATED"/>
    <property type="match status" value="1"/>
</dbReference>
<dbReference type="InterPro" id="IPR050270">
    <property type="entry name" value="DegV_domain_contain"/>
</dbReference>
<organism evidence="3 4">
    <name type="scientific">Macrococcus lamae</name>
    <dbReference type="NCBI Taxonomy" id="198484"/>
    <lineage>
        <taxon>Bacteria</taxon>
        <taxon>Bacillati</taxon>
        <taxon>Bacillota</taxon>
        <taxon>Bacilli</taxon>
        <taxon>Bacillales</taxon>
        <taxon>Staphylococcaceae</taxon>
        <taxon>Macrococcus</taxon>
    </lineage>
</organism>
<dbReference type="PROSITE" id="PS51482">
    <property type="entry name" value="DEGV"/>
    <property type="match status" value="1"/>
</dbReference>
<comment type="caution">
    <text evidence="3">The sequence shown here is derived from an EMBL/GenBank/DDBJ whole genome shotgun (WGS) entry which is preliminary data.</text>
</comment>
<evidence type="ECO:0000256" key="2">
    <source>
        <dbReference type="ARBA" id="ARBA00023121"/>
    </source>
</evidence>
<comment type="function">
    <text evidence="1">May bind long-chain fatty acids, such as palmitate, and may play a role in lipid transport or fatty acid metabolism.</text>
</comment>
<reference evidence="3 4" key="1">
    <citation type="submission" date="2019-01" db="EMBL/GenBank/DDBJ databases">
        <title>Draft genome sequences of the type strains of six Macrococcus species.</title>
        <authorList>
            <person name="Mazhar S."/>
            <person name="Altermann E."/>
            <person name="Hill C."/>
            <person name="Mcauliffe O."/>
        </authorList>
    </citation>
    <scope>NUCLEOTIDE SEQUENCE [LARGE SCALE GENOMIC DNA]</scope>
    <source>
        <strain evidence="3 4">CCM4815</strain>
    </source>
</reference>
<evidence type="ECO:0000313" key="3">
    <source>
        <dbReference type="EMBL" id="TDM12217.1"/>
    </source>
</evidence>
<keyword evidence="2" id="KW-0446">Lipid-binding</keyword>
<gene>
    <name evidence="3" type="ORF">ERX29_03895</name>
</gene>
<dbReference type="AlphaFoldDB" id="A0A4R6BVJ6"/>
<evidence type="ECO:0000256" key="1">
    <source>
        <dbReference type="ARBA" id="ARBA00003238"/>
    </source>
</evidence>
<dbReference type="Gene3D" id="3.40.50.10170">
    <property type="match status" value="1"/>
</dbReference>
<dbReference type="RefSeq" id="WP_133443387.1">
    <property type="nucleotide sequence ID" value="NZ_SCWB01000005.1"/>
</dbReference>
<evidence type="ECO:0000313" key="4">
    <source>
        <dbReference type="Proteomes" id="UP000294802"/>
    </source>
</evidence>
<proteinExistence type="predicted"/>
<dbReference type="GO" id="GO:0008289">
    <property type="term" value="F:lipid binding"/>
    <property type="evidence" value="ECO:0007669"/>
    <property type="project" value="UniProtKB-KW"/>
</dbReference>
<dbReference type="PANTHER" id="PTHR33434:SF2">
    <property type="entry name" value="FATTY ACID-BINDING PROTEIN TM_1468"/>
    <property type="match status" value="1"/>
</dbReference>
<dbReference type="InterPro" id="IPR043168">
    <property type="entry name" value="DegV_C"/>
</dbReference>
<dbReference type="Proteomes" id="UP000294802">
    <property type="component" value="Unassembled WGS sequence"/>
</dbReference>
<dbReference type="InterPro" id="IPR003797">
    <property type="entry name" value="DegV"/>
</dbReference>
<dbReference type="EMBL" id="SCWB01000005">
    <property type="protein sequence ID" value="TDM12217.1"/>
    <property type="molecule type" value="Genomic_DNA"/>
</dbReference>
<dbReference type="OrthoDB" id="1638652at2"/>
<name>A0A4R6BVJ6_9STAP</name>